<keyword evidence="2" id="KW-1133">Transmembrane helix</keyword>
<dbReference type="Gene3D" id="3.40.50.300">
    <property type="entry name" value="P-loop containing nucleotide triphosphate hydrolases"/>
    <property type="match status" value="2"/>
</dbReference>
<feature type="transmembrane region" description="Helical" evidence="2">
    <location>
        <begin position="365"/>
        <end position="383"/>
    </location>
</feature>
<reference evidence="3" key="1">
    <citation type="submission" date="2011-08" db="EMBL/GenBank/DDBJ databases">
        <authorList>
            <consortium name="The Broad Institute Genome Sequencing Platform"/>
            <person name="Earl A."/>
            <person name="Ward D."/>
            <person name="Feldgarden M."/>
            <person name="Gevers D."/>
            <person name="Sizova M."/>
            <person name="Hazen A."/>
            <person name="Epstein S."/>
            <person name="Young S.K."/>
            <person name="Zeng Q."/>
            <person name="Gargeya S."/>
            <person name="Fitzgerald M."/>
            <person name="Haas B."/>
            <person name="Abouelleil A."/>
            <person name="Alvarado L."/>
            <person name="Arachchi H.M."/>
            <person name="Berlin A."/>
            <person name="Brown A."/>
            <person name="Chapman S.B."/>
            <person name="Chen Z."/>
            <person name="Dunbar C."/>
            <person name="Freedman E."/>
            <person name="Gearin G."/>
            <person name="Gellesch M."/>
            <person name="Goldberg J."/>
            <person name="Griggs A."/>
            <person name="Gujja S."/>
            <person name="Heiman D."/>
            <person name="Howarth C."/>
            <person name="Larson L."/>
            <person name="Lui A."/>
            <person name="MacDonald P.J.P."/>
            <person name="Montmayeur A."/>
            <person name="Murphy C."/>
            <person name="Neiman D."/>
            <person name="Pearson M."/>
            <person name="Priest M."/>
            <person name="Roberts A."/>
            <person name="Saif S."/>
            <person name="Shea T."/>
            <person name="Shenoy N."/>
            <person name="Sisk P."/>
            <person name="Stolte C."/>
            <person name="Sykes S."/>
            <person name="Wortman J."/>
            <person name="Nusbaum C."/>
            <person name="Birren B."/>
        </authorList>
    </citation>
    <scope>NUCLEOTIDE SEQUENCE [LARGE SCALE GENOMIC DNA]</scope>
    <source>
        <strain evidence="3">ACB1</strain>
    </source>
</reference>
<feature type="coiled-coil region" evidence="1">
    <location>
        <begin position="207"/>
        <end position="250"/>
    </location>
</feature>
<evidence type="ECO:0000256" key="2">
    <source>
        <dbReference type="SAM" id="Phobius"/>
    </source>
</evidence>
<evidence type="ECO:0000256" key="1">
    <source>
        <dbReference type="SAM" id="Coils"/>
    </source>
</evidence>
<dbReference type="HOGENOM" id="CLU_417288_0_0_9"/>
<dbReference type="EMBL" id="AFZC02000003">
    <property type="protein sequence ID" value="EHL10059.1"/>
    <property type="molecule type" value="Genomic_DNA"/>
</dbReference>
<evidence type="ECO:0000313" key="3">
    <source>
        <dbReference type="EMBL" id="EHL10059.1"/>
    </source>
</evidence>
<sequence>MIIQSCHIAQFGKWKEKNFDFSEGLNPFLWENGEGKTTLMHFFHILFYGLSGERKQDVSENERKHYMPFQGGSFGGNIHFQKNGKNYILERSFGLRKAEDSFRLLEENGKDSHDFTENIGEELFSLDSEAFQRVCMISHEDLSLHFNSTVHAKLGNVSDDDEDMKKFQKVQDTLKDAINALSPNRRTGAIFKKKMEEESLGIGLFQKKEEEERALALETEVLRLEEESRKKEEEEEKLAEEVRKGILEKESLGKRVEYKKLSEELEKARFRYENAKKWYYQERYEDLSSLERDNLWKEEMQELREKIALLKKEAEQPVESVLPEVEEEKEKRNPLPFLLLFIAGLFLLLFVLKIAGLPLPLPGSLSLLIALLLSCIAFAVFYGEKEKKQRAVGKRSLEEEKRRKTESLRILSLEELLTRFHKLEDMLSLEKEEKERKEELAAFMEKEGEIKEISEEEYVSLEESQKQLDAVRKEQEFLRDRIREKREEREDRVESLKALSEQERRLLATREERIAMEERIHILQACKEYMEKAKEAFSSEYRGPILEGFVHYFHALCGVEQEFAITDELEIEFIERGIRRNLAYFSEGLQDLCRFALKLAVFDAMFPGEKPVLFLDDPFSHFDDEKGKKGLALLQELAKDRQIFYFTCSSMRAVN</sequence>
<keyword evidence="2" id="KW-0812">Transmembrane</keyword>
<comment type="caution">
    <text evidence="3">The sequence shown here is derived from an EMBL/GenBank/DDBJ whole genome shotgun (WGS) entry which is preliminary data.</text>
</comment>
<reference evidence="3" key="2">
    <citation type="submission" date="2013-03" db="EMBL/GenBank/DDBJ databases">
        <title>The Genome Sequence of Oribacterium sp. ACB1.</title>
        <authorList>
            <consortium name="The Broad Institute Genomics Platform"/>
            <consortium name="The Broad Institute Genome Sequencing Center for Infectious Disease"/>
            <person name="Earl A."/>
            <person name="Ward D."/>
            <person name="Feldgarden M."/>
            <person name="Gevers D."/>
            <person name="Sizova M."/>
            <person name="Hazen A."/>
            <person name="Epstein S."/>
            <person name="Walker B."/>
            <person name="Young S."/>
            <person name="Zeng Q."/>
            <person name="Gargeya S."/>
            <person name="Fitzgerald M."/>
            <person name="Haas B."/>
            <person name="Abouelleil A."/>
            <person name="Allen A.W."/>
            <person name="Alvarado L."/>
            <person name="Arachchi H.M."/>
            <person name="Berlin A.M."/>
            <person name="Chapman S.B."/>
            <person name="Gainer-Dewar J."/>
            <person name="Goldberg J."/>
            <person name="Griggs A."/>
            <person name="Gujja S."/>
            <person name="Hansen M."/>
            <person name="Howarth C."/>
            <person name="Imamovic A."/>
            <person name="Ireland A."/>
            <person name="Larimer J."/>
            <person name="McCowan C."/>
            <person name="Murphy C."/>
            <person name="Pearson M."/>
            <person name="Poon T.W."/>
            <person name="Priest M."/>
            <person name="Roberts A."/>
            <person name="Saif S."/>
            <person name="Shea T."/>
            <person name="Sisk P."/>
            <person name="Sykes S."/>
            <person name="Wortman J."/>
            <person name="Nusbaum C."/>
            <person name="Birren B."/>
        </authorList>
    </citation>
    <scope>NUCLEOTIDE SEQUENCE [LARGE SCALE GENOMIC DNA]</scope>
    <source>
        <strain evidence="3">ACB1</strain>
    </source>
</reference>
<keyword evidence="1" id="KW-0175">Coiled coil</keyword>
<dbReference type="InterPro" id="IPR027417">
    <property type="entry name" value="P-loop_NTPase"/>
</dbReference>
<dbReference type="RefSeq" id="WP_009534915.1">
    <property type="nucleotide sequence ID" value="NZ_KE148312.1"/>
</dbReference>
<keyword evidence="4" id="KW-1185">Reference proteome</keyword>
<dbReference type="SUPFAM" id="SSF52540">
    <property type="entry name" value="P-loop containing nucleoside triphosphate hydrolases"/>
    <property type="match status" value="1"/>
</dbReference>
<accession>G9WNX6</accession>
<name>G9WNX6_9FIRM</name>
<evidence type="ECO:0008006" key="5">
    <source>
        <dbReference type="Google" id="ProtNLM"/>
    </source>
</evidence>
<proteinExistence type="predicted"/>
<feature type="transmembrane region" description="Helical" evidence="2">
    <location>
        <begin position="337"/>
        <end position="359"/>
    </location>
</feature>
<gene>
    <name evidence="3" type="ORF">HMPREF9625_01059</name>
</gene>
<protein>
    <recommendedName>
        <fullName evidence="5">Rad50/SbcC-type AAA domain-containing protein</fullName>
    </recommendedName>
</protein>
<dbReference type="STRING" id="796943.HMPREF9625_01059"/>
<dbReference type="AlphaFoldDB" id="G9WNX6"/>
<feature type="coiled-coil region" evidence="1">
    <location>
        <begin position="394"/>
        <end position="519"/>
    </location>
</feature>
<dbReference type="PATRIC" id="fig|796943.3.peg.1490"/>
<dbReference type="PANTHER" id="PTHR41259:SF1">
    <property type="entry name" value="DOUBLE-STRAND BREAK REPAIR RAD50 ATPASE, PUTATIVE-RELATED"/>
    <property type="match status" value="1"/>
</dbReference>
<organism evidence="3 4">
    <name type="scientific">Oribacterium parvum ACB1</name>
    <dbReference type="NCBI Taxonomy" id="796943"/>
    <lineage>
        <taxon>Bacteria</taxon>
        <taxon>Bacillati</taxon>
        <taxon>Bacillota</taxon>
        <taxon>Clostridia</taxon>
        <taxon>Lachnospirales</taxon>
        <taxon>Lachnospiraceae</taxon>
        <taxon>Oribacterium</taxon>
    </lineage>
</organism>
<dbReference type="Proteomes" id="UP000018461">
    <property type="component" value="Unassembled WGS sequence"/>
</dbReference>
<dbReference type="PANTHER" id="PTHR41259">
    <property type="entry name" value="DOUBLE-STRAND BREAK REPAIR RAD50 ATPASE, PUTATIVE-RELATED"/>
    <property type="match status" value="1"/>
</dbReference>
<evidence type="ECO:0000313" key="4">
    <source>
        <dbReference type="Proteomes" id="UP000018461"/>
    </source>
</evidence>
<keyword evidence="2" id="KW-0472">Membrane</keyword>